<keyword evidence="2" id="KW-0812">Transmembrane</keyword>
<evidence type="ECO:0000313" key="4">
    <source>
        <dbReference type="Proteomes" id="UP000051574"/>
    </source>
</evidence>
<dbReference type="AlphaFoldDB" id="A0A0T6AXX4"/>
<accession>A0A0T6AXX4</accession>
<keyword evidence="2" id="KW-1133">Transmembrane helix</keyword>
<feature type="compositionally biased region" description="Polar residues" evidence="1">
    <location>
        <begin position="56"/>
        <end position="78"/>
    </location>
</feature>
<feature type="transmembrane region" description="Helical" evidence="2">
    <location>
        <begin position="111"/>
        <end position="130"/>
    </location>
</feature>
<dbReference type="Proteomes" id="UP000051574">
    <property type="component" value="Unassembled WGS sequence"/>
</dbReference>
<organism evidence="3 4">
    <name type="scientific">Oryctes borbonicus</name>
    <dbReference type="NCBI Taxonomy" id="1629725"/>
    <lineage>
        <taxon>Eukaryota</taxon>
        <taxon>Metazoa</taxon>
        <taxon>Ecdysozoa</taxon>
        <taxon>Arthropoda</taxon>
        <taxon>Hexapoda</taxon>
        <taxon>Insecta</taxon>
        <taxon>Pterygota</taxon>
        <taxon>Neoptera</taxon>
        <taxon>Endopterygota</taxon>
        <taxon>Coleoptera</taxon>
        <taxon>Polyphaga</taxon>
        <taxon>Scarabaeiformia</taxon>
        <taxon>Scarabaeidae</taxon>
        <taxon>Dynastinae</taxon>
        <taxon>Oryctes</taxon>
    </lineage>
</organism>
<sequence length="138" mass="15025">MTMDFQSAMETFAEAWVAANTKGTPLAEMATQSQALALTRSCKTPPPAASTPVVTGASSRDSTERTSTPVHQRSSTPVESAVSPPSVKEEFETKSGSGAGSQKPQEVIYQWVYLSYLCVFNIVFMSKLIVVHRYLKKM</sequence>
<protein>
    <submittedName>
        <fullName evidence="3">Uncharacterized protein</fullName>
    </submittedName>
</protein>
<evidence type="ECO:0000313" key="3">
    <source>
        <dbReference type="EMBL" id="KRT79828.1"/>
    </source>
</evidence>
<evidence type="ECO:0000256" key="1">
    <source>
        <dbReference type="SAM" id="MobiDB-lite"/>
    </source>
</evidence>
<name>A0A0T6AXX4_9SCAR</name>
<evidence type="ECO:0000256" key="2">
    <source>
        <dbReference type="SAM" id="Phobius"/>
    </source>
</evidence>
<reference evidence="3 4" key="1">
    <citation type="submission" date="2015-09" db="EMBL/GenBank/DDBJ databases">
        <title>Draft genome of the scarab beetle Oryctes borbonicus.</title>
        <authorList>
            <person name="Meyer J.M."/>
            <person name="Markov G.V."/>
            <person name="Baskaran P."/>
            <person name="Herrmann M."/>
            <person name="Sommer R.J."/>
            <person name="Roedelsperger C."/>
        </authorList>
    </citation>
    <scope>NUCLEOTIDE SEQUENCE [LARGE SCALE GENOMIC DNA]</scope>
    <source>
        <strain evidence="3">OB123</strain>
        <tissue evidence="3">Whole animal</tissue>
    </source>
</reference>
<keyword evidence="2" id="KW-0472">Membrane</keyword>
<dbReference type="EMBL" id="LJIG01022578">
    <property type="protein sequence ID" value="KRT79828.1"/>
    <property type="molecule type" value="Genomic_DNA"/>
</dbReference>
<keyword evidence="4" id="KW-1185">Reference proteome</keyword>
<dbReference type="OrthoDB" id="6770956at2759"/>
<comment type="caution">
    <text evidence="3">The sequence shown here is derived from an EMBL/GenBank/DDBJ whole genome shotgun (WGS) entry which is preliminary data.</text>
</comment>
<proteinExistence type="predicted"/>
<gene>
    <name evidence="3" type="ORF">AMK59_6877</name>
</gene>
<feature type="region of interest" description="Disordered" evidence="1">
    <location>
        <begin position="41"/>
        <end position="102"/>
    </location>
</feature>